<keyword evidence="9" id="KW-1185">Reference proteome</keyword>
<evidence type="ECO:0000256" key="2">
    <source>
        <dbReference type="ARBA" id="ARBA00022729"/>
    </source>
</evidence>
<dbReference type="Pfam" id="PF00795">
    <property type="entry name" value="CN_hydrolase"/>
    <property type="match status" value="1"/>
</dbReference>
<keyword evidence="3" id="KW-0378">Hydrolase</keyword>
<dbReference type="PANTHER" id="PTHR10609:SF27">
    <property type="entry name" value="CN HYDROLASE DOMAIN-CONTAINING PROTEIN-RELATED"/>
    <property type="match status" value="1"/>
</dbReference>
<feature type="signal peptide" evidence="6">
    <location>
        <begin position="1"/>
        <end position="20"/>
    </location>
</feature>
<organism evidence="8 9">
    <name type="scientific">Pleurodeles waltl</name>
    <name type="common">Iberian ribbed newt</name>
    <dbReference type="NCBI Taxonomy" id="8319"/>
    <lineage>
        <taxon>Eukaryota</taxon>
        <taxon>Metazoa</taxon>
        <taxon>Chordata</taxon>
        <taxon>Craniata</taxon>
        <taxon>Vertebrata</taxon>
        <taxon>Euteleostomi</taxon>
        <taxon>Amphibia</taxon>
        <taxon>Batrachia</taxon>
        <taxon>Caudata</taxon>
        <taxon>Salamandroidea</taxon>
        <taxon>Salamandridae</taxon>
        <taxon>Pleurodelinae</taxon>
        <taxon>Pleurodeles</taxon>
    </lineage>
</organism>
<comment type="caution">
    <text evidence="8">The sequence shown here is derived from an EMBL/GenBank/DDBJ whole genome shotgun (WGS) entry which is preliminary data.</text>
</comment>
<dbReference type="GO" id="GO:0015939">
    <property type="term" value="P:pantothenate metabolic process"/>
    <property type="evidence" value="ECO:0007669"/>
    <property type="project" value="TreeGrafter"/>
</dbReference>
<feature type="active site" description="Proton acceptor" evidence="5">
    <location>
        <position position="78"/>
    </location>
</feature>
<dbReference type="CDD" id="cd07567">
    <property type="entry name" value="biotinidase_like"/>
    <property type="match status" value="1"/>
</dbReference>
<dbReference type="PROSITE" id="PS50263">
    <property type="entry name" value="CN_HYDROLASE"/>
    <property type="match status" value="1"/>
</dbReference>
<reference evidence="8" key="1">
    <citation type="journal article" date="2022" name="bioRxiv">
        <title>Sequencing and chromosome-scale assembly of the giantPleurodeles waltlgenome.</title>
        <authorList>
            <person name="Brown T."/>
            <person name="Elewa A."/>
            <person name="Iarovenko S."/>
            <person name="Subramanian E."/>
            <person name="Araus A.J."/>
            <person name="Petzold A."/>
            <person name="Susuki M."/>
            <person name="Suzuki K.-i.T."/>
            <person name="Hayashi T."/>
            <person name="Toyoda A."/>
            <person name="Oliveira C."/>
            <person name="Osipova E."/>
            <person name="Leigh N.D."/>
            <person name="Simon A."/>
            <person name="Yun M.H."/>
        </authorList>
    </citation>
    <scope>NUCLEOTIDE SEQUENCE</scope>
    <source>
        <strain evidence="8">20211129_DDA</strain>
        <tissue evidence="8">Liver</tissue>
    </source>
</reference>
<evidence type="ECO:0000313" key="9">
    <source>
        <dbReference type="Proteomes" id="UP001066276"/>
    </source>
</evidence>
<gene>
    <name evidence="8" type="ORF">NDU88_007386</name>
</gene>
<dbReference type="Gene3D" id="3.60.110.10">
    <property type="entry name" value="Carbon-nitrogen hydrolase"/>
    <property type="match status" value="1"/>
</dbReference>
<dbReference type="Proteomes" id="UP001066276">
    <property type="component" value="Chromosome 5"/>
</dbReference>
<feature type="active site" description="Nucleophile" evidence="5">
    <location>
        <position position="209"/>
    </location>
</feature>
<dbReference type="AlphaFoldDB" id="A0AAV7RRT4"/>
<dbReference type="InterPro" id="IPR036526">
    <property type="entry name" value="C-N_Hydrolase_sf"/>
</dbReference>
<name>A0AAV7RRT4_PLEWA</name>
<feature type="domain" description="CN hydrolase" evidence="7">
    <location>
        <begin position="30"/>
        <end position="304"/>
    </location>
</feature>
<keyword evidence="2 6" id="KW-0732">Signal</keyword>
<dbReference type="PANTHER" id="PTHR10609">
    <property type="entry name" value="BIOTINIDASE-RELATED"/>
    <property type="match status" value="1"/>
</dbReference>
<evidence type="ECO:0000256" key="1">
    <source>
        <dbReference type="ARBA" id="ARBA00008225"/>
    </source>
</evidence>
<dbReference type="PIRSF" id="PIRSF011861">
    <property type="entry name" value="Biotinidase"/>
    <property type="match status" value="1"/>
</dbReference>
<accession>A0AAV7RRT4</accession>
<evidence type="ECO:0000313" key="8">
    <source>
        <dbReference type="EMBL" id="KAJ1154643.1"/>
    </source>
</evidence>
<sequence>MFALLSEICVLILSVCGVSAFDGFLAAVYEHVAFVQNDTNTSVTAAEALELMNKNMDILETAIRSAAKQNAQIIVTPELAIYGWGFTRQTIFPYLENVPDPNVNWIPCTDPNRFGPAPVQERLSCMAKTNNIYVVANVGDKKPCNLSNNSCPEDGQFFYNTLVAFDSRGKLVARYHKYHLFFEEYFNRPEKPQRVAFNTPFGSFGLFTCFDILFCDPAVALVDEQLIDSVVLPTAWMNVLPHFSAIEIHTAWAKAMGVNLLSANINNKSLNWTGSGVFPVHGKAEYYYNSEDEEGHLVVAQVTHQPRSPPMHSTVNWSHYAINMPRFPAGENEFNAMVIYDNFTFTELTKAQGNYTVCHNELCCHLSYNMVGKRNDEVYALGAFDAMHTATNPFYLQICTLLKCRSTELKTCGQPAEESSTKFESFSLWGSFGAKHVFPEVLFSGIEPGLEDFQVLKDGRLVSRSTVSNKPLLTATLLGRWEERDHVEVHSGYNQHCRASQKESDRLQKVLARPKCRTKVKLASNLKAAMRTGEGGHEVQEELTYLEELVPSVITAKLVAGVEGHGGAAYEDQQDT</sequence>
<evidence type="ECO:0000256" key="4">
    <source>
        <dbReference type="ARBA" id="ARBA00023180"/>
    </source>
</evidence>
<dbReference type="SUPFAM" id="SSF56317">
    <property type="entry name" value="Carbon-nitrogen hydrolase"/>
    <property type="match status" value="1"/>
</dbReference>
<dbReference type="InterPro" id="IPR003010">
    <property type="entry name" value="C-N_Hydrolase"/>
</dbReference>
<dbReference type="EMBL" id="JANPWB010000009">
    <property type="protein sequence ID" value="KAJ1154643.1"/>
    <property type="molecule type" value="Genomic_DNA"/>
</dbReference>
<protein>
    <recommendedName>
        <fullName evidence="7">CN hydrolase domain-containing protein</fullName>
    </recommendedName>
</protein>
<keyword evidence="4" id="KW-0325">Glycoprotein</keyword>
<dbReference type="InterPro" id="IPR012101">
    <property type="entry name" value="Biotinidase-like_euk"/>
</dbReference>
<evidence type="ECO:0000256" key="5">
    <source>
        <dbReference type="PIRSR" id="PIRSR011861-1"/>
    </source>
</evidence>
<evidence type="ECO:0000256" key="6">
    <source>
        <dbReference type="SAM" id="SignalP"/>
    </source>
</evidence>
<dbReference type="GO" id="GO:0017159">
    <property type="term" value="F:pantetheine hydrolase activity"/>
    <property type="evidence" value="ECO:0007669"/>
    <property type="project" value="TreeGrafter"/>
</dbReference>
<feature type="active site" description="Proton donor" evidence="5">
    <location>
        <position position="177"/>
    </location>
</feature>
<feature type="chain" id="PRO_5043978443" description="CN hydrolase domain-containing protein" evidence="6">
    <location>
        <begin position="21"/>
        <end position="576"/>
    </location>
</feature>
<dbReference type="FunFam" id="3.60.110.10:FF:000001">
    <property type="entry name" value="biotinidase isoform X1"/>
    <property type="match status" value="1"/>
</dbReference>
<proteinExistence type="inferred from homology"/>
<dbReference type="Pfam" id="PF19018">
    <property type="entry name" value="Vanin_C"/>
    <property type="match status" value="1"/>
</dbReference>
<dbReference type="InterPro" id="IPR040154">
    <property type="entry name" value="Biotinidase/VNN"/>
</dbReference>
<evidence type="ECO:0000259" key="7">
    <source>
        <dbReference type="PROSITE" id="PS50263"/>
    </source>
</evidence>
<comment type="similarity">
    <text evidence="1">Belongs to the carbon-nitrogen hydrolase superfamily. BTD/VNN family.</text>
</comment>
<evidence type="ECO:0000256" key="3">
    <source>
        <dbReference type="ARBA" id="ARBA00022801"/>
    </source>
</evidence>
<dbReference type="InterPro" id="IPR043957">
    <property type="entry name" value="Vanin_C"/>
</dbReference>